<proteinExistence type="predicted"/>
<protein>
    <submittedName>
        <fullName evidence="1">Uncharacterized protein</fullName>
    </submittedName>
</protein>
<evidence type="ECO:0000313" key="1">
    <source>
        <dbReference type="EMBL" id="GAI36832.1"/>
    </source>
</evidence>
<reference evidence="1" key="1">
    <citation type="journal article" date="2014" name="Front. Microbiol.">
        <title>High frequency of phylogenetically diverse reductive dehalogenase-homologous genes in deep subseafloor sedimentary metagenomes.</title>
        <authorList>
            <person name="Kawai M."/>
            <person name="Futagami T."/>
            <person name="Toyoda A."/>
            <person name="Takaki Y."/>
            <person name="Nishi S."/>
            <person name="Hori S."/>
            <person name="Arai W."/>
            <person name="Tsubouchi T."/>
            <person name="Morono Y."/>
            <person name="Uchiyama I."/>
            <person name="Ito T."/>
            <person name="Fujiyama A."/>
            <person name="Inagaki F."/>
            <person name="Takami H."/>
        </authorList>
    </citation>
    <scope>NUCLEOTIDE SEQUENCE</scope>
    <source>
        <strain evidence="1">Expedition CK06-06</strain>
    </source>
</reference>
<organism evidence="1">
    <name type="scientific">marine sediment metagenome</name>
    <dbReference type="NCBI Taxonomy" id="412755"/>
    <lineage>
        <taxon>unclassified sequences</taxon>
        <taxon>metagenomes</taxon>
        <taxon>ecological metagenomes</taxon>
    </lineage>
</organism>
<gene>
    <name evidence="1" type="ORF">S06H3_38462</name>
</gene>
<dbReference type="EMBL" id="BARV01023446">
    <property type="protein sequence ID" value="GAI36832.1"/>
    <property type="molecule type" value="Genomic_DNA"/>
</dbReference>
<dbReference type="AlphaFoldDB" id="X1MYL8"/>
<sequence length="46" mass="5254">MEAWANIKASREPKAYKAPMFLKTLAAKNPGVRMKRAIILNRIIEI</sequence>
<name>X1MYL8_9ZZZZ</name>
<comment type="caution">
    <text evidence="1">The sequence shown here is derived from an EMBL/GenBank/DDBJ whole genome shotgun (WGS) entry which is preliminary data.</text>
</comment>
<accession>X1MYL8</accession>